<keyword evidence="3 10" id="KW-0812">Transmembrane</keyword>
<name>A0AAW6U9D8_9MOLU</name>
<dbReference type="InterPro" id="IPR023298">
    <property type="entry name" value="ATPase_P-typ_TM_dom_sf"/>
</dbReference>
<dbReference type="PROSITE" id="PS50846">
    <property type="entry name" value="HMA_2"/>
    <property type="match status" value="1"/>
</dbReference>
<keyword evidence="5 10" id="KW-0547">Nucleotide-binding</keyword>
<evidence type="ECO:0000256" key="10">
    <source>
        <dbReference type="RuleBase" id="RU362081"/>
    </source>
</evidence>
<dbReference type="GO" id="GO:0005886">
    <property type="term" value="C:plasma membrane"/>
    <property type="evidence" value="ECO:0007669"/>
    <property type="project" value="UniProtKB-SubCell"/>
</dbReference>
<dbReference type="InterPro" id="IPR044492">
    <property type="entry name" value="P_typ_ATPase_HD_dom"/>
</dbReference>
<keyword evidence="10" id="KW-1003">Cell membrane</keyword>
<organism evidence="12 13">
    <name type="scientific">Peloplasma aerotolerans</name>
    <dbReference type="NCBI Taxonomy" id="3044389"/>
    <lineage>
        <taxon>Bacteria</taxon>
        <taxon>Bacillati</taxon>
        <taxon>Mycoplasmatota</taxon>
        <taxon>Mollicutes</taxon>
        <taxon>Acholeplasmatales</taxon>
        <taxon>Acholeplasmataceae</taxon>
        <taxon>Peloplasma</taxon>
    </lineage>
</organism>
<evidence type="ECO:0000313" key="13">
    <source>
        <dbReference type="Proteomes" id="UP001431532"/>
    </source>
</evidence>
<dbReference type="InterPro" id="IPR023299">
    <property type="entry name" value="ATPase_P-typ_cyto_dom_N"/>
</dbReference>
<dbReference type="PRINTS" id="PR00941">
    <property type="entry name" value="CDATPASE"/>
</dbReference>
<protein>
    <submittedName>
        <fullName evidence="12">Heavy metal translocating P-type ATPase</fullName>
    </submittedName>
</protein>
<dbReference type="PRINTS" id="PR00119">
    <property type="entry name" value="CATATPASE"/>
</dbReference>
<feature type="domain" description="HMA" evidence="11">
    <location>
        <begin position="1"/>
        <end position="70"/>
    </location>
</feature>
<evidence type="ECO:0000256" key="2">
    <source>
        <dbReference type="ARBA" id="ARBA00006024"/>
    </source>
</evidence>
<evidence type="ECO:0000256" key="5">
    <source>
        <dbReference type="ARBA" id="ARBA00022741"/>
    </source>
</evidence>
<feature type="transmembrane region" description="Helical" evidence="10">
    <location>
        <begin position="357"/>
        <end position="382"/>
    </location>
</feature>
<comment type="caution">
    <text evidence="12">The sequence shown here is derived from an EMBL/GenBank/DDBJ whole genome shotgun (WGS) entry which is preliminary data.</text>
</comment>
<feature type="transmembrane region" description="Helical" evidence="10">
    <location>
        <begin position="87"/>
        <end position="106"/>
    </location>
</feature>
<dbReference type="SFLD" id="SFLDS00003">
    <property type="entry name" value="Haloacid_Dehalogenase"/>
    <property type="match status" value="1"/>
</dbReference>
<dbReference type="Pfam" id="PF00702">
    <property type="entry name" value="Hydrolase"/>
    <property type="match status" value="1"/>
</dbReference>
<feature type="transmembrane region" description="Helical" evidence="10">
    <location>
        <begin position="674"/>
        <end position="695"/>
    </location>
</feature>
<dbReference type="Pfam" id="PF00122">
    <property type="entry name" value="E1-E2_ATPase"/>
    <property type="match status" value="1"/>
</dbReference>
<dbReference type="SFLD" id="SFLDG00002">
    <property type="entry name" value="C1.7:_P-type_atpase_like"/>
    <property type="match status" value="1"/>
</dbReference>
<keyword evidence="8 10" id="KW-1133">Transmembrane helix</keyword>
<evidence type="ECO:0000256" key="4">
    <source>
        <dbReference type="ARBA" id="ARBA00022723"/>
    </source>
</evidence>
<dbReference type="Gene3D" id="3.40.50.1000">
    <property type="entry name" value="HAD superfamily/HAD-like"/>
    <property type="match status" value="1"/>
</dbReference>
<dbReference type="CDD" id="cd00371">
    <property type="entry name" value="HMA"/>
    <property type="match status" value="1"/>
</dbReference>
<dbReference type="InterPro" id="IPR036412">
    <property type="entry name" value="HAD-like_sf"/>
</dbReference>
<keyword evidence="13" id="KW-1185">Reference proteome</keyword>
<feature type="transmembrane region" description="Helical" evidence="10">
    <location>
        <begin position="317"/>
        <end position="337"/>
    </location>
</feature>
<dbReference type="EMBL" id="JASCXW010000008">
    <property type="protein sequence ID" value="MDI6452681.1"/>
    <property type="molecule type" value="Genomic_DNA"/>
</dbReference>
<feature type="transmembrane region" description="Helical" evidence="10">
    <location>
        <begin position="112"/>
        <end position="133"/>
    </location>
</feature>
<dbReference type="PROSITE" id="PS00154">
    <property type="entry name" value="ATPASE_E1_E2"/>
    <property type="match status" value="1"/>
</dbReference>
<dbReference type="RefSeq" id="WP_282839098.1">
    <property type="nucleotide sequence ID" value="NZ_JASCXW010000008.1"/>
</dbReference>
<evidence type="ECO:0000256" key="1">
    <source>
        <dbReference type="ARBA" id="ARBA00004651"/>
    </source>
</evidence>
<accession>A0AAW6U9D8</accession>
<dbReference type="GO" id="GO:0019829">
    <property type="term" value="F:ATPase-coupled monoatomic cation transmembrane transporter activity"/>
    <property type="evidence" value="ECO:0007669"/>
    <property type="project" value="InterPro"/>
</dbReference>
<evidence type="ECO:0000256" key="3">
    <source>
        <dbReference type="ARBA" id="ARBA00022692"/>
    </source>
</evidence>
<dbReference type="InterPro" id="IPR027256">
    <property type="entry name" value="P-typ_ATPase_IB"/>
</dbReference>
<keyword evidence="9 10" id="KW-0472">Membrane</keyword>
<dbReference type="InterPro" id="IPR059000">
    <property type="entry name" value="ATPase_P-type_domA"/>
</dbReference>
<evidence type="ECO:0000259" key="11">
    <source>
        <dbReference type="PROSITE" id="PS50846"/>
    </source>
</evidence>
<dbReference type="GO" id="GO:0046872">
    <property type="term" value="F:metal ion binding"/>
    <property type="evidence" value="ECO:0007669"/>
    <property type="project" value="UniProtKB-KW"/>
</dbReference>
<dbReference type="InterPro" id="IPR008250">
    <property type="entry name" value="ATPase_P-typ_transduc_dom_A_sf"/>
</dbReference>
<dbReference type="InterPro" id="IPR036163">
    <property type="entry name" value="HMA_dom_sf"/>
</dbReference>
<keyword evidence="6 10" id="KW-0067">ATP-binding</keyword>
<dbReference type="SUPFAM" id="SSF56784">
    <property type="entry name" value="HAD-like"/>
    <property type="match status" value="1"/>
</dbReference>
<gene>
    <name evidence="12" type="ORF">QJ521_03795</name>
</gene>
<dbReference type="SFLD" id="SFLDF00027">
    <property type="entry name" value="p-type_atpase"/>
    <property type="match status" value="1"/>
</dbReference>
<dbReference type="PANTHER" id="PTHR48085">
    <property type="entry name" value="CADMIUM/ZINC-TRANSPORTING ATPASE HMA2-RELATED"/>
    <property type="match status" value="1"/>
</dbReference>
<dbReference type="InterPro" id="IPR051014">
    <property type="entry name" value="Cation_Transport_ATPase_IB"/>
</dbReference>
<dbReference type="InterPro" id="IPR018303">
    <property type="entry name" value="ATPase_P-typ_P_site"/>
</dbReference>
<dbReference type="FunFam" id="2.70.150.10:FF:000002">
    <property type="entry name" value="Copper-transporting ATPase 1, putative"/>
    <property type="match status" value="1"/>
</dbReference>
<reference evidence="12" key="1">
    <citation type="submission" date="2023-05" db="EMBL/GenBank/DDBJ databases">
        <title>Mariniplasma microaerophilum sp. nov., a novel anaerobic mollicute isolated from terrestrial mud volcano, Taman Peninsula, Russia.</title>
        <authorList>
            <person name="Khomyakova M.A."/>
            <person name="Merkel A.Y."/>
            <person name="Slobodkin A.I."/>
        </authorList>
    </citation>
    <scope>NUCLEOTIDE SEQUENCE</scope>
    <source>
        <strain evidence="12">M4Ah</strain>
    </source>
</reference>
<dbReference type="SUPFAM" id="SSF55008">
    <property type="entry name" value="HMA, heavy metal-associated domain"/>
    <property type="match status" value="1"/>
</dbReference>
<dbReference type="PANTHER" id="PTHR48085:SF5">
    <property type="entry name" value="CADMIUM_ZINC-TRANSPORTING ATPASE HMA4-RELATED"/>
    <property type="match status" value="1"/>
</dbReference>
<dbReference type="NCBIfam" id="TIGR01512">
    <property type="entry name" value="ATPase-IB2_Cd"/>
    <property type="match status" value="1"/>
</dbReference>
<comment type="subcellular location">
    <subcellularLocation>
        <location evidence="1">Cell membrane</location>
        <topology evidence="1">Multi-pass membrane protein</topology>
    </subcellularLocation>
</comment>
<dbReference type="GO" id="GO:0015086">
    <property type="term" value="F:cadmium ion transmembrane transporter activity"/>
    <property type="evidence" value="ECO:0007669"/>
    <property type="project" value="TreeGrafter"/>
</dbReference>
<comment type="similarity">
    <text evidence="2 10">Belongs to the cation transport ATPase (P-type) (TC 3.A.3) family. Type IB subfamily.</text>
</comment>
<evidence type="ECO:0000256" key="7">
    <source>
        <dbReference type="ARBA" id="ARBA00022967"/>
    </source>
</evidence>
<dbReference type="InterPro" id="IPR006121">
    <property type="entry name" value="HMA_dom"/>
</dbReference>
<dbReference type="Gene3D" id="3.40.1110.10">
    <property type="entry name" value="Calcium-transporting ATPase, cytoplasmic domain N"/>
    <property type="match status" value="1"/>
</dbReference>
<evidence type="ECO:0000313" key="12">
    <source>
        <dbReference type="EMBL" id="MDI6452681.1"/>
    </source>
</evidence>
<dbReference type="AlphaFoldDB" id="A0AAW6U9D8"/>
<dbReference type="InterPro" id="IPR001757">
    <property type="entry name" value="P_typ_ATPase"/>
</dbReference>
<dbReference type="SUPFAM" id="SSF81665">
    <property type="entry name" value="Calcium ATPase, transmembrane domain M"/>
    <property type="match status" value="1"/>
</dbReference>
<dbReference type="Gene3D" id="3.30.70.100">
    <property type="match status" value="1"/>
</dbReference>
<dbReference type="InterPro" id="IPR023214">
    <property type="entry name" value="HAD_sf"/>
</dbReference>
<dbReference type="NCBIfam" id="TIGR01525">
    <property type="entry name" value="ATPase-IB_hvy"/>
    <property type="match status" value="1"/>
</dbReference>
<evidence type="ECO:0000256" key="9">
    <source>
        <dbReference type="ARBA" id="ARBA00023136"/>
    </source>
</evidence>
<dbReference type="SUPFAM" id="SSF81653">
    <property type="entry name" value="Calcium ATPase, transduction domain A"/>
    <property type="match status" value="1"/>
</dbReference>
<sequence length="697" mass="77420">MRKKYNIKNMDCANCALKIEKKYSELDGVKTARVDFGREKVFIEGDIEQYDSKSLQKIARKIESNIIVKDENEKLNEKTTWINKIELPINIMGVVLVVIALIFNFIDSLVISQTLLVIIYITSYFFIGGKVIIRALTNLLRGKIFDENFLMTLATIGALAINDYLEAVAVMLFYRVGEYLQDRSIDKSRKNIKDLMDIKPLIAHLQKGMYLTEVRPEDLEINQIIIVKPGEKIPVDGIVIEGNSSVDASSLTGESMPKDITKGQEVISGSLNINAPLTVKVLKKYQDSTVARILDFVENNANKKAKTEKFITRFAKYYTPIVVGFAIILAFAVPFIISNITGSTYQDEFAIYFRRALIFLVISCPCALVLSIPLSFFAGIGASSKQGILFKSGSDLEMMTEINHFIFDKTGTLTKGRFEVSKIVSNDKDKLLEYAAHVESQSNHPISQSILSAYNQQIKNKVDDIKEIFGKGIQAIYNNKQIFVGNAIFMQENGLNYQNPTDVGTIIHVATHQEYLGYLVIKDQIKEYSKSLVEQLNKQGKSISMVTGDQESSAKDIGKQLGIDSIYFNCLPEDKVRIVSELVKKDKVAFIGDGINDAPVLTVANLGIAMGVIGSDAAIEASDAVIMNDNPSQILVAQKIAQKTMKIVVQNIIMALGVKTIVLILGALGFANLWLAIFADVGVSILAVFNAMRIFRK</sequence>
<evidence type="ECO:0000256" key="6">
    <source>
        <dbReference type="ARBA" id="ARBA00022840"/>
    </source>
</evidence>
<dbReference type="Proteomes" id="UP001431532">
    <property type="component" value="Unassembled WGS sequence"/>
</dbReference>
<proteinExistence type="inferred from homology"/>
<keyword evidence="7" id="KW-1278">Translocase</keyword>
<dbReference type="NCBIfam" id="TIGR01494">
    <property type="entry name" value="ATPase_P-type"/>
    <property type="match status" value="1"/>
</dbReference>
<keyword evidence="4 10" id="KW-0479">Metal-binding</keyword>
<feature type="transmembrane region" description="Helical" evidence="10">
    <location>
        <begin position="648"/>
        <end position="668"/>
    </location>
</feature>
<evidence type="ECO:0000256" key="8">
    <source>
        <dbReference type="ARBA" id="ARBA00022989"/>
    </source>
</evidence>
<dbReference type="GO" id="GO:0005524">
    <property type="term" value="F:ATP binding"/>
    <property type="evidence" value="ECO:0007669"/>
    <property type="project" value="UniProtKB-UniRule"/>
</dbReference>
<dbReference type="Gene3D" id="2.70.150.10">
    <property type="entry name" value="Calcium-transporting ATPase, cytoplasmic transduction domain A"/>
    <property type="match status" value="1"/>
</dbReference>
<dbReference type="Pfam" id="PF00403">
    <property type="entry name" value="HMA"/>
    <property type="match status" value="1"/>
</dbReference>
<dbReference type="GO" id="GO:0016887">
    <property type="term" value="F:ATP hydrolysis activity"/>
    <property type="evidence" value="ECO:0007669"/>
    <property type="project" value="InterPro"/>
</dbReference>